<sequence>MKQDWAVHAPSPKPPILCANCGGIGHIYRVCNYPICSFGIICCRLTYDTALGALAPEYLMVQRKDSLCYVEFIRAKWSLQNRQYVMKLFTSMTPQERGRIARAADFDELWYGFWHNDTYRSYMREYQQARDQFNKLKQGFDMRCADTDEVITFSLDYILSNTSAEYNEAEWGWPKGRRNINESDIRCAMREFSEETGICARDISMLTNMKPFEEVFNGSNHVRYRHVYYLAVLSGNAKDKDKLEVVEQSMQAQEIGKVAWCNYGTVLLNIRNHNVERRELFKRVHQLVKNNLFNIMLESTGCECAEDPRRPFIMTWLLATALIASASAFGVHLPFLATVVVVLPLQCLFAVVTMQYVHKLRKSKCACSETLARDILGLVAAIDLIVTCLFVLMSLWIVHQMSSYVHRS</sequence>
<feature type="transmembrane region" description="Helical" evidence="2">
    <location>
        <begin position="335"/>
        <end position="354"/>
    </location>
</feature>
<dbReference type="InterPro" id="IPR020084">
    <property type="entry name" value="NUDIX_hydrolase_CS"/>
</dbReference>
<dbReference type="PANTHER" id="PTHR21340:SF0">
    <property type="entry name" value="BIS(5'-NUCLEOSYL)-TETRAPHOSPHATASE [ASYMMETRICAL]"/>
    <property type="match status" value="1"/>
</dbReference>
<dbReference type="GO" id="GO:0006754">
    <property type="term" value="P:ATP biosynthetic process"/>
    <property type="evidence" value="ECO:0007669"/>
    <property type="project" value="TreeGrafter"/>
</dbReference>
<dbReference type="AlphaFoldDB" id="A0A2J7ZJS7"/>
<evidence type="ECO:0000313" key="4">
    <source>
        <dbReference type="EMBL" id="PNH00512.1"/>
    </source>
</evidence>
<name>A0A2J7ZJS7_9CHLO</name>
<keyword evidence="1" id="KW-0378">Hydrolase</keyword>
<dbReference type="GO" id="GO:0004081">
    <property type="term" value="F:bis(5'-nucleosyl)-tetraphosphatase (asymmetrical) activity"/>
    <property type="evidence" value="ECO:0007669"/>
    <property type="project" value="TreeGrafter"/>
</dbReference>
<protein>
    <submittedName>
        <fullName evidence="4">Putative mRNA-decapping protein</fullName>
    </submittedName>
</protein>
<feature type="transmembrane region" description="Helical" evidence="2">
    <location>
        <begin position="312"/>
        <end position="329"/>
    </location>
</feature>
<organism evidence="4 5">
    <name type="scientific">Tetrabaena socialis</name>
    <dbReference type="NCBI Taxonomy" id="47790"/>
    <lineage>
        <taxon>Eukaryota</taxon>
        <taxon>Viridiplantae</taxon>
        <taxon>Chlorophyta</taxon>
        <taxon>core chlorophytes</taxon>
        <taxon>Chlorophyceae</taxon>
        <taxon>CS clade</taxon>
        <taxon>Chlamydomonadales</taxon>
        <taxon>Tetrabaenaceae</taxon>
        <taxon>Tetrabaena</taxon>
    </lineage>
</organism>
<dbReference type="Pfam" id="PF00293">
    <property type="entry name" value="NUDIX"/>
    <property type="match status" value="1"/>
</dbReference>
<proteinExistence type="predicted"/>
<reference evidence="4 5" key="1">
    <citation type="journal article" date="2017" name="Mol. Biol. Evol.">
        <title>The 4-celled Tetrabaena socialis nuclear genome reveals the essential components for genetic control of cell number at the origin of multicellularity in the volvocine lineage.</title>
        <authorList>
            <person name="Featherston J."/>
            <person name="Arakaki Y."/>
            <person name="Hanschen E.R."/>
            <person name="Ferris P.J."/>
            <person name="Michod R.E."/>
            <person name="Olson B.J.S.C."/>
            <person name="Nozaki H."/>
            <person name="Durand P.M."/>
        </authorList>
    </citation>
    <scope>NUCLEOTIDE SEQUENCE [LARGE SCALE GENOMIC DNA]</scope>
    <source>
        <strain evidence="4 5">NIES-571</strain>
    </source>
</reference>
<dbReference type="EMBL" id="PGGS01001341">
    <property type="protein sequence ID" value="PNH00512.1"/>
    <property type="molecule type" value="Genomic_DNA"/>
</dbReference>
<dbReference type="PANTHER" id="PTHR21340">
    <property type="entry name" value="DIADENOSINE 5,5-P1,P4-TETRAPHOSPHATE PYROPHOSPHOHYDROLASE MUTT"/>
    <property type="match status" value="1"/>
</dbReference>
<dbReference type="GO" id="GO:0006167">
    <property type="term" value="P:AMP biosynthetic process"/>
    <property type="evidence" value="ECO:0007669"/>
    <property type="project" value="TreeGrafter"/>
</dbReference>
<keyword evidence="2" id="KW-0472">Membrane</keyword>
<keyword evidence="2" id="KW-0812">Transmembrane</keyword>
<evidence type="ECO:0000256" key="2">
    <source>
        <dbReference type="SAM" id="Phobius"/>
    </source>
</evidence>
<keyword evidence="5" id="KW-1185">Reference proteome</keyword>
<evidence type="ECO:0000259" key="3">
    <source>
        <dbReference type="PROSITE" id="PS51462"/>
    </source>
</evidence>
<dbReference type="InterPro" id="IPR015797">
    <property type="entry name" value="NUDIX_hydrolase-like_dom_sf"/>
</dbReference>
<dbReference type="Gene3D" id="3.90.79.10">
    <property type="entry name" value="Nucleoside Triphosphate Pyrophosphohydrolase"/>
    <property type="match status" value="1"/>
</dbReference>
<feature type="domain" description="Nudix hydrolase" evidence="3">
    <location>
        <begin position="33"/>
        <end position="283"/>
    </location>
</feature>
<feature type="transmembrane region" description="Helical" evidence="2">
    <location>
        <begin position="375"/>
        <end position="398"/>
    </location>
</feature>
<accession>A0A2J7ZJS7</accession>
<dbReference type="PROSITE" id="PS00893">
    <property type="entry name" value="NUDIX_BOX"/>
    <property type="match status" value="1"/>
</dbReference>
<gene>
    <name evidence="4" type="ORF">TSOC_013663</name>
</gene>
<evidence type="ECO:0000256" key="1">
    <source>
        <dbReference type="ARBA" id="ARBA00022801"/>
    </source>
</evidence>
<evidence type="ECO:0000313" key="5">
    <source>
        <dbReference type="Proteomes" id="UP000236333"/>
    </source>
</evidence>
<dbReference type="PROSITE" id="PS51462">
    <property type="entry name" value="NUDIX"/>
    <property type="match status" value="1"/>
</dbReference>
<dbReference type="OrthoDB" id="544838at2759"/>
<dbReference type="InterPro" id="IPR000086">
    <property type="entry name" value="NUDIX_hydrolase_dom"/>
</dbReference>
<keyword evidence="2" id="KW-1133">Transmembrane helix</keyword>
<dbReference type="SUPFAM" id="SSF55811">
    <property type="entry name" value="Nudix"/>
    <property type="match status" value="1"/>
</dbReference>
<dbReference type="InterPro" id="IPR051325">
    <property type="entry name" value="Nudix_hydrolase_domain"/>
</dbReference>
<dbReference type="Proteomes" id="UP000236333">
    <property type="component" value="Unassembled WGS sequence"/>
</dbReference>
<comment type="caution">
    <text evidence="4">The sequence shown here is derived from an EMBL/GenBank/DDBJ whole genome shotgun (WGS) entry which is preliminary data.</text>
</comment>